<feature type="compositionally biased region" description="Basic and acidic residues" evidence="1">
    <location>
        <begin position="157"/>
        <end position="176"/>
    </location>
</feature>
<comment type="caution">
    <text evidence="2">The sequence shown here is derived from an EMBL/GenBank/DDBJ whole genome shotgun (WGS) entry which is preliminary data.</text>
</comment>
<dbReference type="AlphaFoldDB" id="A0A9P9EI26"/>
<dbReference type="PANTHER" id="PTHR28155:SF1">
    <property type="entry name" value="DNA-DIRECTED RNA POLYMERASE I SUBUNIT RPA34.5-DOMAIN-CONTAINING PROTEIN"/>
    <property type="match status" value="1"/>
</dbReference>
<proteinExistence type="predicted"/>
<dbReference type="InterPro" id="IPR013240">
    <property type="entry name" value="DNA-dir_RNA_pol1_su_RPA34"/>
</dbReference>
<dbReference type="GO" id="GO:0000428">
    <property type="term" value="C:DNA-directed RNA polymerase complex"/>
    <property type="evidence" value="ECO:0007669"/>
    <property type="project" value="UniProtKB-KW"/>
</dbReference>
<evidence type="ECO:0000313" key="3">
    <source>
        <dbReference type="Proteomes" id="UP000700596"/>
    </source>
</evidence>
<dbReference type="OrthoDB" id="76224at2759"/>
<sequence>MSKVKRTPVPLPGSISKSQISNARTTPKVSFKSQEFIERSDDSSNESPAAAKSAAKTKQKKSPVKIAVYKPNGSTKKSQVSSLRQKSAPKDIVMKELDETSSSEDNDETTKSQTDLLQKKGVDKTAAQDSESESDSTRSSTSSSDDSDSESVPAKPRNAEIGRTESQAPHESHTVEFRPALPYVPPKGFSAVPKPLKTTSEAAQIFQDLEGKQVWHITAPAGVSMSDLERITMSKVLEGQPVLNHKGSDYGLISRDDHQEGSRAVLIPQQNGYKSVLMPISQTFHLQQVLRLPKLSSLQTDPSKGSEAAASITRSTIRAPRPQVRGLKMRFHLSAFGDEAPGTIGQSDGEEEVPKSTAGLGIPNGSQTSKKPEKRKHTELNGDDVPTKKAKKHKSTDETLSKEERKAKKEKRRRDKEQRKAGS</sequence>
<dbReference type="PANTHER" id="PTHR28155">
    <property type="entry name" value="ACR243WP"/>
    <property type="match status" value="1"/>
</dbReference>
<accession>A0A9P9EI26</accession>
<feature type="region of interest" description="Disordered" evidence="1">
    <location>
        <begin position="1"/>
        <end position="181"/>
    </location>
</feature>
<keyword evidence="2" id="KW-0240">DNA-directed RNA polymerase</keyword>
<keyword evidence="2" id="KW-0804">Transcription</keyword>
<feature type="compositionally biased region" description="Basic and acidic residues" evidence="1">
    <location>
        <begin position="88"/>
        <end position="98"/>
    </location>
</feature>
<reference evidence="2" key="1">
    <citation type="journal article" date="2021" name="Nat. Commun.">
        <title>Genetic determinants of endophytism in the Arabidopsis root mycobiome.</title>
        <authorList>
            <person name="Mesny F."/>
            <person name="Miyauchi S."/>
            <person name="Thiergart T."/>
            <person name="Pickel B."/>
            <person name="Atanasova L."/>
            <person name="Karlsson M."/>
            <person name="Huettel B."/>
            <person name="Barry K.W."/>
            <person name="Haridas S."/>
            <person name="Chen C."/>
            <person name="Bauer D."/>
            <person name="Andreopoulos W."/>
            <person name="Pangilinan J."/>
            <person name="LaButti K."/>
            <person name="Riley R."/>
            <person name="Lipzen A."/>
            <person name="Clum A."/>
            <person name="Drula E."/>
            <person name="Henrissat B."/>
            <person name="Kohler A."/>
            <person name="Grigoriev I.V."/>
            <person name="Martin F.M."/>
            <person name="Hacquard S."/>
        </authorList>
    </citation>
    <scope>NUCLEOTIDE SEQUENCE</scope>
    <source>
        <strain evidence="2">MPI-CAGE-CH-0243</strain>
    </source>
</reference>
<feature type="compositionally biased region" description="Low complexity" evidence="1">
    <location>
        <begin position="45"/>
        <end position="54"/>
    </location>
</feature>
<name>A0A9P9EI26_9PLEO</name>
<dbReference type="Pfam" id="PF08208">
    <property type="entry name" value="RNA_polI_A34"/>
    <property type="match status" value="1"/>
</dbReference>
<evidence type="ECO:0000313" key="2">
    <source>
        <dbReference type="EMBL" id="KAH7138043.1"/>
    </source>
</evidence>
<dbReference type="Proteomes" id="UP000700596">
    <property type="component" value="Unassembled WGS sequence"/>
</dbReference>
<organism evidence="2 3">
    <name type="scientific">Dendryphion nanum</name>
    <dbReference type="NCBI Taxonomy" id="256645"/>
    <lineage>
        <taxon>Eukaryota</taxon>
        <taxon>Fungi</taxon>
        <taxon>Dikarya</taxon>
        <taxon>Ascomycota</taxon>
        <taxon>Pezizomycotina</taxon>
        <taxon>Dothideomycetes</taxon>
        <taxon>Pleosporomycetidae</taxon>
        <taxon>Pleosporales</taxon>
        <taxon>Torulaceae</taxon>
        <taxon>Dendryphion</taxon>
    </lineage>
</organism>
<gene>
    <name evidence="2" type="ORF">B0J11DRAFT_563087</name>
</gene>
<dbReference type="InterPro" id="IPR053263">
    <property type="entry name" value="Euk_RPA34_RNAP_subunit"/>
</dbReference>
<feature type="compositionally biased region" description="Basic and acidic residues" evidence="1">
    <location>
        <begin position="395"/>
        <end position="407"/>
    </location>
</feature>
<feature type="compositionally biased region" description="Polar residues" evidence="1">
    <location>
        <begin position="15"/>
        <end position="33"/>
    </location>
</feature>
<dbReference type="EMBL" id="JAGMWT010000001">
    <property type="protein sequence ID" value="KAH7138043.1"/>
    <property type="molecule type" value="Genomic_DNA"/>
</dbReference>
<feature type="compositionally biased region" description="Polar residues" evidence="1">
    <location>
        <begin position="72"/>
        <end position="85"/>
    </location>
</feature>
<dbReference type="Gene3D" id="6.20.250.70">
    <property type="match status" value="1"/>
</dbReference>
<feature type="region of interest" description="Disordered" evidence="1">
    <location>
        <begin position="337"/>
        <end position="423"/>
    </location>
</feature>
<evidence type="ECO:0000256" key="1">
    <source>
        <dbReference type="SAM" id="MobiDB-lite"/>
    </source>
</evidence>
<protein>
    <submittedName>
        <fullName evidence="2">DNA-directed RNA polymerase I subunit RPA34.5-domain-containing protein</fullName>
    </submittedName>
</protein>
<keyword evidence="3" id="KW-1185">Reference proteome</keyword>
<dbReference type="GO" id="GO:0006360">
    <property type="term" value="P:transcription by RNA polymerase I"/>
    <property type="evidence" value="ECO:0007669"/>
    <property type="project" value="InterPro"/>
</dbReference>
<feature type="region of interest" description="Disordered" evidence="1">
    <location>
        <begin position="297"/>
        <end position="325"/>
    </location>
</feature>